<gene>
    <name evidence="2" type="ORF">SAMN05444354_105265</name>
</gene>
<evidence type="ECO:0000313" key="2">
    <source>
        <dbReference type="EMBL" id="SEL34121.1"/>
    </source>
</evidence>
<name>A0A1H7PEC0_STIAU</name>
<sequence length="257" mass="28389">MLQRMAVVLAVSCLLGPVSAARASQVAISEQLETQFNRYVSALLADDSQEVQQTLSAEKLQRYANAQGTGLDLVRFVAVVSREKDKLLRTFGPLVTEGVRFELLSYESLENGLVLKAQFAIGGNELPKPVYFVKEGEEYKINFNPPANLSQSLQEFTYDSYRAENDGNHQQLVSCGSLQAPPPIPGGQLVPPQSCFLGICTPGHTYVSCPNLCGSWAGSWFYGYRGSSYSIGRCDYNTWGRDVWFDYYGNGRCNDSC</sequence>
<feature type="signal peptide" evidence="1">
    <location>
        <begin position="1"/>
        <end position="20"/>
    </location>
</feature>
<dbReference type="AlphaFoldDB" id="A0A1H7PEC0"/>
<dbReference type="RefSeq" id="WP_143101405.1">
    <property type="nucleotide sequence ID" value="NZ_FOAP01000005.1"/>
</dbReference>
<protein>
    <submittedName>
        <fullName evidence="2">Uncharacterized protein</fullName>
    </submittedName>
</protein>
<feature type="chain" id="PRO_5010187333" evidence="1">
    <location>
        <begin position="21"/>
        <end position="257"/>
    </location>
</feature>
<evidence type="ECO:0000313" key="3">
    <source>
        <dbReference type="Proteomes" id="UP000182719"/>
    </source>
</evidence>
<dbReference type="Proteomes" id="UP000182719">
    <property type="component" value="Unassembled WGS sequence"/>
</dbReference>
<keyword evidence="1" id="KW-0732">Signal</keyword>
<keyword evidence="3" id="KW-1185">Reference proteome</keyword>
<organism evidence="2 3">
    <name type="scientific">Stigmatella aurantiaca</name>
    <dbReference type="NCBI Taxonomy" id="41"/>
    <lineage>
        <taxon>Bacteria</taxon>
        <taxon>Pseudomonadati</taxon>
        <taxon>Myxococcota</taxon>
        <taxon>Myxococcia</taxon>
        <taxon>Myxococcales</taxon>
        <taxon>Cystobacterineae</taxon>
        <taxon>Archangiaceae</taxon>
        <taxon>Stigmatella</taxon>
    </lineage>
</organism>
<evidence type="ECO:0000256" key="1">
    <source>
        <dbReference type="SAM" id="SignalP"/>
    </source>
</evidence>
<reference evidence="3" key="1">
    <citation type="submission" date="2016-10" db="EMBL/GenBank/DDBJ databases">
        <authorList>
            <person name="Varghese N."/>
            <person name="Submissions S."/>
        </authorList>
    </citation>
    <scope>NUCLEOTIDE SEQUENCE [LARGE SCALE GENOMIC DNA]</scope>
    <source>
        <strain evidence="3">DSM 17044</strain>
    </source>
</reference>
<proteinExistence type="predicted"/>
<accession>A0A1H7PEC0</accession>
<dbReference type="EMBL" id="FOAP01000005">
    <property type="protein sequence ID" value="SEL34121.1"/>
    <property type="molecule type" value="Genomic_DNA"/>
</dbReference>